<sequence>MDDEFELSGIRYRARKMSAKDQLFVARKLTPLIGSFVPLLQMAAKQASVGGNISGAIMSLDVEQVMPLAQGIASLPESDTDDLIARCLSHVQRGSVSPAGTTWSNVWSTSAGKPMFEDIDLMSMLTLVAHVVRKDLGNFIPALFSGSIGGAGLIQTSNS</sequence>
<protein>
    <submittedName>
        <fullName evidence="1">Putative bacteriophage protein</fullName>
    </submittedName>
</protein>
<dbReference type="EMBL" id="CP000781">
    <property type="protein sequence ID" value="ABS68869.1"/>
    <property type="molecule type" value="Genomic_DNA"/>
</dbReference>
<gene>
    <name evidence="1" type="ordered locus">Xaut_3641</name>
</gene>
<keyword evidence="2" id="KW-1185">Reference proteome</keyword>
<dbReference type="Pfam" id="PF21822">
    <property type="entry name" value="Phage_TAC_15"/>
    <property type="match status" value="1"/>
</dbReference>
<evidence type="ECO:0000313" key="2">
    <source>
        <dbReference type="Proteomes" id="UP000002417"/>
    </source>
</evidence>
<dbReference type="InterPro" id="IPR049156">
    <property type="entry name" value="Phage_chap_TAC_15-like"/>
</dbReference>
<dbReference type="AlphaFoldDB" id="A7ILH6"/>
<accession>A7ILH6</accession>
<evidence type="ECO:0000313" key="1">
    <source>
        <dbReference type="EMBL" id="ABS68869.1"/>
    </source>
</evidence>
<dbReference type="eggNOG" id="ENOG5032ZQZ">
    <property type="taxonomic scope" value="Bacteria"/>
</dbReference>
<organism evidence="1 2">
    <name type="scientific">Xanthobacter autotrophicus (strain ATCC BAA-1158 / Py2)</name>
    <dbReference type="NCBI Taxonomy" id="78245"/>
    <lineage>
        <taxon>Bacteria</taxon>
        <taxon>Pseudomonadati</taxon>
        <taxon>Pseudomonadota</taxon>
        <taxon>Alphaproteobacteria</taxon>
        <taxon>Hyphomicrobiales</taxon>
        <taxon>Xanthobacteraceae</taxon>
        <taxon>Xanthobacter</taxon>
    </lineage>
</organism>
<dbReference type="STRING" id="78245.Xaut_3641"/>
<name>A7ILH6_XANP2</name>
<dbReference type="HOGENOM" id="CLU_124318_0_0_5"/>
<proteinExistence type="predicted"/>
<reference evidence="1 2" key="1">
    <citation type="submission" date="2007-07" db="EMBL/GenBank/DDBJ databases">
        <title>Complete sequence of chromosome of Xanthobacter autotrophicus Py2.</title>
        <authorList>
            <consortium name="US DOE Joint Genome Institute"/>
            <person name="Copeland A."/>
            <person name="Lucas S."/>
            <person name="Lapidus A."/>
            <person name="Barry K."/>
            <person name="Glavina del Rio T."/>
            <person name="Hammon N."/>
            <person name="Israni S."/>
            <person name="Dalin E."/>
            <person name="Tice H."/>
            <person name="Pitluck S."/>
            <person name="Sims D."/>
            <person name="Brettin T."/>
            <person name="Bruce D."/>
            <person name="Detter J.C."/>
            <person name="Han C."/>
            <person name="Tapia R."/>
            <person name="Brainard J."/>
            <person name="Schmutz J."/>
            <person name="Larimer F."/>
            <person name="Land M."/>
            <person name="Hauser L."/>
            <person name="Kyrpides N."/>
            <person name="Kim E."/>
            <person name="Ensigns S.A."/>
            <person name="Richardson P."/>
        </authorList>
    </citation>
    <scope>NUCLEOTIDE SEQUENCE [LARGE SCALE GENOMIC DNA]</scope>
    <source>
        <strain evidence="2">ATCC BAA-1158 / Py2</strain>
    </source>
</reference>
<dbReference type="KEGG" id="xau:Xaut_3641"/>
<dbReference type="Proteomes" id="UP000002417">
    <property type="component" value="Chromosome"/>
</dbReference>
<dbReference type="OrthoDB" id="8162852at2"/>